<evidence type="ECO:0000313" key="2">
    <source>
        <dbReference type="Proteomes" id="UP000315525"/>
    </source>
</evidence>
<proteinExistence type="predicted"/>
<dbReference type="InterPro" id="IPR026406">
    <property type="entry name" value="Ver/Plancto_CHP"/>
</dbReference>
<dbReference type="NCBIfam" id="TIGR04138">
    <property type="entry name" value="Plancto_Ver_chp"/>
    <property type="match status" value="1"/>
</dbReference>
<accession>A0A523UTM9</accession>
<dbReference type="Proteomes" id="UP000315525">
    <property type="component" value="Unassembled WGS sequence"/>
</dbReference>
<evidence type="ECO:0000313" key="1">
    <source>
        <dbReference type="EMBL" id="TET45884.1"/>
    </source>
</evidence>
<comment type="caution">
    <text evidence="1">The sequence shown here is derived from an EMBL/GenBank/DDBJ whole genome shotgun (WGS) entry which is preliminary data.</text>
</comment>
<protein>
    <submittedName>
        <fullName evidence="1">Uncharacterized protein</fullName>
    </submittedName>
</protein>
<reference evidence="1 2" key="1">
    <citation type="submission" date="2019-03" db="EMBL/GenBank/DDBJ databases">
        <title>Metabolic potential of uncultured bacteria and archaea associated with petroleum seepage in deep-sea sediments.</title>
        <authorList>
            <person name="Dong X."/>
            <person name="Hubert C."/>
        </authorList>
    </citation>
    <scope>NUCLEOTIDE SEQUENCE [LARGE SCALE GENOMIC DNA]</scope>
    <source>
        <strain evidence="1">E44_bin18</strain>
    </source>
</reference>
<gene>
    <name evidence="1" type="ORF">E3J62_06010</name>
</gene>
<dbReference type="EMBL" id="SOJN01000074">
    <property type="protein sequence ID" value="TET45884.1"/>
    <property type="molecule type" value="Genomic_DNA"/>
</dbReference>
<organism evidence="1 2">
    <name type="scientific">candidate division TA06 bacterium</name>
    <dbReference type="NCBI Taxonomy" id="2250710"/>
    <lineage>
        <taxon>Bacteria</taxon>
        <taxon>Bacteria division TA06</taxon>
    </lineage>
</organism>
<name>A0A523UTM9_UNCT6</name>
<sequence length="128" mass="14755">MESESRTSAMKQLCEIAQEDGRYSVDSYVFLFEALRFAQARFQKKKHVSGKELLEGIRGLALEKFGPMSKNVFEHWGVRSTDDFGEMVFLLVKDGLLSKTDTDDIEDFHEVYSFDEVFIKGYKYGSKV</sequence>
<dbReference type="AlphaFoldDB" id="A0A523UTM9"/>